<dbReference type="GO" id="GO:0004463">
    <property type="term" value="F:leukotriene-A4 hydrolase activity"/>
    <property type="evidence" value="ECO:0007669"/>
    <property type="project" value="UniProtKB-EC"/>
</dbReference>
<evidence type="ECO:0000313" key="15">
    <source>
        <dbReference type="EMBL" id="ELT87749.1"/>
    </source>
</evidence>
<feature type="binding site" evidence="11">
    <location>
        <begin position="136"/>
        <end position="138"/>
    </location>
    <ligand>
        <name>a peptide</name>
        <dbReference type="ChEBI" id="CHEBI:60466"/>
    </ligand>
</feature>
<keyword evidence="13" id="KW-0434">Leukotriene biosynthesis</keyword>
<dbReference type="InterPro" id="IPR014782">
    <property type="entry name" value="Peptidase_M1_dom"/>
</dbReference>
<evidence type="ECO:0000256" key="4">
    <source>
        <dbReference type="ARBA" id="ARBA00022490"/>
    </source>
</evidence>
<evidence type="ECO:0000256" key="9">
    <source>
        <dbReference type="ARBA" id="ARBA00023049"/>
    </source>
</evidence>
<dbReference type="InterPro" id="IPR016024">
    <property type="entry name" value="ARM-type_fold"/>
</dbReference>
<dbReference type="GO" id="GO:0043171">
    <property type="term" value="P:peptide catabolic process"/>
    <property type="evidence" value="ECO:0007669"/>
    <property type="project" value="TreeGrafter"/>
</dbReference>
<feature type="binding site" evidence="12">
    <location>
        <position position="317"/>
    </location>
    <ligand>
        <name>Zn(2+)</name>
        <dbReference type="ChEBI" id="CHEBI:29105"/>
        <note>catalytic</note>
    </ligand>
</feature>
<dbReference type="EMBL" id="AMQN01003577">
    <property type="status" value="NOT_ANNOTATED_CDS"/>
    <property type="molecule type" value="Genomic_DNA"/>
</dbReference>
<dbReference type="GO" id="GO:0008270">
    <property type="term" value="F:zinc ion binding"/>
    <property type="evidence" value="ECO:0007669"/>
    <property type="project" value="InterPro"/>
</dbReference>
<dbReference type="STRING" id="283909.R7T9S7"/>
<dbReference type="Gene3D" id="1.25.40.320">
    <property type="entry name" value="Peptidase M1, leukotriene A4 hydrolase/aminopeptidase C-terminal domain"/>
    <property type="match status" value="1"/>
</dbReference>
<accession>R7T9S7</accession>
<dbReference type="GO" id="GO:0019370">
    <property type="term" value="P:leukotriene biosynthetic process"/>
    <property type="evidence" value="ECO:0007669"/>
    <property type="project" value="UniProtKB-KW"/>
</dbReference>
<reference evidence="15 17" key="2">
    <citation type="journal article" date="2013" name="Nature">
        <title>Insights into bilaterian evolution from three spiralian genomes.</title>
        <authorList>
            <person name="Simakov O."/>
            <person name="Marletaz F."/>
            <person name="Cho S.J."/>
            <person name="Edsinger-Gonzales E."/>
            <person name="Havlak P."/>
            <person name="Hellsten U."/>
            <person name="Kuo D.H."/>
            <person name="Larsson T."/>
            <person name="Lv J."/>
            <person name="Arendt D."/>
            <person name="Savage R."/>
            <person name="Osoegawa K."/>
            <person name="de Jong P."/>
            <person name="Grimwood J."/>
            <person name="Chapman J.A."/>
            <person name="Shapiro H."/>
            <person name="Aerts A."/>
            <person name="Otillar R.P."/>
            <person name="Terry A.Y."/>
            <person name="Boore J.L."/>
            <person name="Grigoriev I.V."/>
            <person name="Lindberg D.R."/>
            <person name="Seaver E.C."/>
            <person name="Weisblat D.A."/>
            <person name="Putnam N.H."/>
            <person name="Rokhsar D.S."/>
        </authorList>
    </citation>
    <scope>NUCLEOTIDE SEQUENCE</scope>
    <source>
        <strain evidence="15 17">I ESC-2004</strain>
    </source>
</reference>
<evidence type="ECO:0000256" key="11">
    <source>
        <dbReference type="PIRSR" id="PIRSR612777-2"/>
    </source>
</evidence>
<dbReference type="GO" id="GO:0005829">
    <property type="term" value="C:cytosol"/>
    <property type="evidence" value="ECO:0007669"/>
    <property type="project" value="TreeGrafter"/>
</dbReference>
<reference evidence="17" key="1">
    <citation type="submission" date="2012-12" db="EMBL/GenBank/DDBJ databases">
        <authorList>
            <person name="Hellsten U."/>
            <person name="Grimwood J."/>
            <person name="Chapman J.A."/>
            <person name="Shapiro H."/>
            <person name="Aerts A."/>
            <person name="Otillar R.P."/>
            <person name="Terry A.Y."/>
            <person name="Boore J.L."/>
            <person name="Simakov O."/>
            <person name="Marletaz F."/>
            <person name="Cho S.-J."/>
            <person name="Edsinger-Gonzales E."/>
            <person name="Havlak P."/>
            <person name="Kuo D.-H."/>
            <person name="Larsson T."/>
            <person name="Lv J."/>
            <person name="Arendt D."/>
            <person name="Savage R."/>
            <person name="Osoegawa K."/>
            <person name="de Jong P."/>
            <person name="Lindberg D.R."/>
            <person name="Seaver E.C."/>
            <person name="Weisblat D.A."/>
            <person name="Putnam N.H."/>
            <person name="Grigoriev I.V."/>
            <person name="Rokhsar D.S."/>
        </authorList>
    </citation>
    <scope>NUCLEOTIDE SEQUENCE</scope>
    <source>
        <strain evidence="17">I ESC-2004</strain>
    </source>
</reference>
<dbReference type="SUPFAM" id="SSF63737">
    <property type="entry name" value="Leukotriene A4 hydrolase N-terminal domain"/>
    <property type="match status" value="1"/>
</dbReference>
<dbReference type="OrthoDB" id="79562at2759"/>
<evidence type="ECO:0000256" key="8">
    <source>
        <dbReference type="ARBA" id="ARBA00022833"/>
    </source>
</evidence>
<keyword evidence="7 13" id="KW-0378">Hydrolase</keyword>
<dbReference type="InterPro" id="IPR034015">
    <property type="entry name" value="M1_LTA4H"/>
</dbReference>
<dbReference type="SUPFAM" id="SSF55486">
    <property type="entry name" value="Metalloproteases ('zincins'), catalytic domain"/>
    <property type="match status" value="1"/>
</dbReference>
<dbReference type="SMART" id="SM01263">
    <property type="entry name" value="Leuk-A4-hydro_C"/>
    <property type="match status" value="1"/>
</dbReference>
<evidence type="ECO:0000256" key="13">
    <source>
        <dbReference type="RuleBase" id="RU361141"/>
    </source>
</evidence>
<dbReference type="SUPFAM" id="SSF48371">
    <property type="entry name" value="ARM repeat"/>
    <property type="match status" value="1"/>
</dbReference>
<dbReference type="Pfam" id="PF09127">
    <property type="entry name" value="Leuk-A4-hydro_C"/>
    <property type="match status" value="1"/>
</dbReference>
<dbReference type="InterPro" id="IPR049980">
    <property type="entry name" value="LTA4H_cat"/>
</dbReference>
<dbReference type="EnsemblMetazoa" id="CapteT162472">
    <property type="protein sequence ID" value="CapteP162472"/>
    <property type="gene ID" value="CapteG162472"/>
</dbReference>
<feature type="binding site" evidence="12">
    <location>
        <position position="294"/>
    </location>
    <ligand>
        <name>Zn(2+)</name>
        <dbReference type="ChEBI" id="CHEBI:29105"/>
        <note>catalytic</note>
    </ligand>
</feature>
<dbReference type="OMA" id="CTALQWM"/>
<keyword evidence="17" id="KW-1185">Reference proteome</keyword>
<comment type="pathway">
    <text evidence="2 13">Lipid metabolism; leukotriene B4 biosynthesis.</text>
</comment>
<comment type="catalytic activity">
    <reaction evidence="13">
        <text>leukotriene A4 + H2O = leukotriene B4</text>
        <dbReference type="Rhea" id="RHEA:22324"/>
        <dbReference type="ChEBI" id="CHEBI:15377"/>
        <dbReference type="ChEBI" id="CHEBI:57461"/>
        <dbReference type="ChEBI" id="CHEBI:57463"/>
        <dbReference type="EC" id="3.3.2.6"/>
    </reaction>
</comment>
<dbReference type="GO" id="GO:0070006">
    <property type="term" value="F:metalloaminopeptidase activity"/>
    <property type="evidence" value="ECO:0007669"/>
    <property type="project" value="UniProtKB-ARBA"/>
</dbReference>
<evidence type="ECO:0000256" key="6">
    <source>
        <dbReference type="ARBA" id="ARBA00022723"/>
    </source>
</evidence>
<evidence type="ECO:0000256" key="12">
    <source>
        <dbReference type="PIRSR" id="PIRSR612777-3"/>
    </source>
</evidence>
<comment type="similarity">
    <text evidence="3 13">Belongs to the peptidase M1 family.</text>
</comment>
<dbReference type="InterPro" id="IPR045357">
    <property type="entry name" value="Aminopeptidase_N-like_N"/>
</dbReference>
<evidence type="ECO:0000256" key="3">
    <source>
        <dbReference type="ARBA" id="ARBA00010136"/>
    </source>
</evidence>
<dbReference type="Pfam" id="PF17900">
    <property type="entry name" value="Peptidase_M1_N"/>
    <property type="match status" value="1"/>
</dbReference>
<name>R7T9S7_CAPTE</name>
<evidence type="ECO:0000313" key="17">
    <source>
        <dbReference type="Proteomes" id="UP000014760"/>
    </source>
</evidence>
<organism evidence="15">
    <name type="scientific">Capitella teleta</name>
    <name type="common">Polychaete worm</name>
    <dbReference type="NCBI Taxonomy" id="283909"/>
    <lineage>
        <taxon>Eukaryota</taxon>
        <taxon>Metazoa</taxon>
        <taxon>Spiralia</taxon>
        <taxon>Lophotrochozoa</taxon>
        <taxon>Annelida</taxon>
        <taxon>Polychaeta</taxon>
        <taxon>Sedentaria</taxon>
        <taxon>Scolecida</taxon>
        <taxon>Capitellidae</taxon>
        <taxon>Capitella</taxon>
    </lineage>
</organism>
<dbReference type="FunFam" id="2.60.40.1730:FF:000004">
    <property type="entry name" value="Leukotriene A(4) hydrolase"/>
    <property type="match status" value="1"/>
</dbReference>
<keyword evidence="6 12" id="KW-0479">Metal-binding</keyword>
<evidence type="ECO:0000259" key="14">
    <source>
        <dbReference type="SMART" id="SM01263"/>
    </source>
</evidence>
<feature type="active site" description="Proton donor" evidence="10">
    <location>
        <position position="383"/>
    </location>
</feature>
<dbReference type="AlphaFoldDB" id="R7T9S7"/>
<comment type="cofactor">
    <cofactor evidence="12 13">
        <name>Zn(2+)</name>
        <dbReference type="ChEBI" id="CHEBI:29105"/>
    </cofactor>
    <text evidence="12 13">Binds 1 zinc ion per subunit.</text>
</comment>
<dbReference type="PRINTS" id="PR00756">
    <property type="entry name" value="ALADIPTASE"/>
</dbReference>
<dbReference type="InterPro" id="IPR012777">
    <property type="entry name" value="LTA4H"/>
</dbReference>
<dbReference type="Pfam" id="PF01433">
    <property type="entry name" value="Peptidase_M1"/>
    <property type="match status" value="1"/>
</dbReference>
<gene>
    <name evidence="15" type="ORF">CAPTEDRAFT_162472</name>
</gene>
<dbReference type="Gene3D" id="2.60.40.1730">
    <property type="entry name" value="tricorn interacting facor f3 domain"/>
    <property type="match status" value="1"/>
</dbReference>
<dbReference type="GO" id="GO:0006508">
    <property type="term" value="P:proteolysis"/>
    <property type="evidence" value="ECO:0007669"/>
    <property type="project" value="UniProtKB-KW"/>
</dbReference>
<dbReference type="InterPro" id="IPR027268">
    <property type="entry name" value="Peptidase_M4/M1_CTD_sf"/>
</dbReference>
<feature type="domain" description="Peptidase M1 leukotriene A4 hydrolase/aminopeptidase C-terminal" evidence="14">
    <location>
        <begin position="463"/>
        <end position="606"/>
    </location>
</feature>
<evidence type="ECO:0000256" key="5">
    <source>
        <dbReference type="ARBA" id="ARBA00022670"/>
    </source>
</evidence>
<dbReference type="Proteomes" id="UP000014760">
    <property type="component" value="Unassembled WGS sequence"/>
</dbReference>
<keyword evidence="5 13" id="KW-0645">Protease</keyword>
<evidence type="ECO:0000256" key="2">
    <source>
        <dbReference type="ARBA" id="ARBA00004716"/>
    </source>
</evidence>
<keyword evidence="4 13" id="KW-0963">Cytoplasm</keyword>
<evidence type="ECO:0000313" key="16">
    <source>
        <dbReference type="EnsemblMetazoa" id="CapteP162472"/>
    </source>
</evidence>
<feature type="binding site" evidence="12">
    <location>
        <position position="298"/>
    </location>
    <ligand>
        <name>Zn(2+)</name>
        <dbReference type="ChEBI" id="CHEBI:29105"/>
        <note>catalytic</note>
    </ligand>
</feature>
<dbReference type="GO" id="GO:0004301">
    <property type="term" value="F:epoxide hydrolase activity"/>
    <property type="evidence" value="ECO:0007669"/>
    <property type="project" value="TreeGrafter"/>
</dbReference>
<evidence type="ECO:0000256" key="10">
    <source>
        <dbReference type="PIRSR" id="PIRSR612777-1"/>
    </source>
</evidence>
<dbReference type="FunCoup" id="R7T9S7">
    <property type="interactions" value="1378"/>
</dbReference>
<dbReference type="InterPro" id="IPR042097">
    <property type="entry name" value="Aminopeptidase_N-like_N_sf"/>
</dbReference>
<evidence type="ECO:0000256" key="1">
    <source>
        <dbReference type="ARBA" id="ARBA00004496"/>
    </source>
</evidence>
<comment type="subcellular location">
    <subcellularLocation>
        <location evidence="1 13">Cytoplasm</location>
    </subcellularLocation>
</comment>
<protein>
    <recommendedName>
        <fullName evidence="13">Leukotriene A(4) hydrolase</fullName>
        <shortName evidence="13">LTA-4 hydrolase</shortName>
        <ecNumber evidence="13">3.3.2.6</ecNumber>
    </recommendedName>
</protein>
<dbReference type="HOGENOM" id="CLU_014505_1_2_1"/>
<dbReference type="InterPro" id="IPR038502">
    <property type="entry name" value="M1_LTA-4_hydro/amino_C_sf"/>
</dbReference>
<dbReference type="FunFam" id="1.10.390.10:FF:000003">
    <property type="entry name" value="Leukotriene A(4) hydrolase"/>
    <property type="match status" value="1"/>
</dbReference>
<dbReference type="InterPro" id="IPR015211">
    <property type="entry name" value="Peptidase_M1_C"/>
</dbReference>
<dbReference type="MEROPS" id="M01.004"/>
<dbReference type="FunFam" id="3.30.2010.30:FF:000001">
    <property type="entry name" value="Leukotriene A(4) hydrolase"/>
    <property type="match status" value="1"/>
</dbReference>
<reference evidence="16" key="3">
    <citation type="submission" date="2015-06" db="UniProtKB">
        <authorList>
            <consortium name="EnsemblMetazoa"/>
        </authorList>
    </citation>
    <scope>IDENTIFICATION</scope>
</reference>
<feature type="binding site" evidence="11">
    <location>
        <begin position="562"/>
        <end position="564"/>
    </location>
    <ligand>
        <name>a peptide</name>
        <dbReference type="ChEBI" id="CHEBI:60466"/>
    </ligand>
</feature>
<dbReference type="FunFam" id="1.25.40.320:FF:000001">
    <property type="entry name" value="Leukotriene A(4) hydrolase"/>
    <property type="match status" value="1"/>
</dbReference>
<dbReference type="InterPro" id="IPR001930">
    <property type="entry name" value="Peptidase_M1"/>
</dbReference>
<dbReference type="PANTHER" id="PTHR45726">
    <property type="entry name" value="LEUKOTRIENE A-4 HYDROLASE"/>
    <property type="match status" value="1"/>
</dbReference>
<dbReference type="CDD" id="cd09599">
    <property type="entry name" value="M1_LTA4H"/>
    <property type="match status" value="1"/>
</dbReference>
<dbReference type="Gene3D" id="1.10.390.10">
    <property type="entry name" value="Neutral Protease Domain 2"/>
    <property type="match status" value="1"/>
</dbReference>
<dbReference type="PANTHER" id="PTHR45726:SF3">
    <property type="entry name" value="LEUKOTRIENE A-4 HYDROLASE"/>
    <property type="match status" value="1"/>
</dbReference>
<dbReference type="Gene3D" id="3.30.2010.30">
    <property type="match status" value="1"/>
</dbReference>
<dbReference type="UniPathway" id="UPA00878"/>
<proteinExistence type="inferred from homology"/>
<evidence type="ECO:0000256" key="7">
    <source>
        <dbReference type="ARBA" id="ARBA00022801"/>
    </source>
</evidence>
<feature type="binding site" evidence="11">
    <location>
        <begin position="265"/>
        <end position="270"/>
    </location>
    <ligand>
        <name>a peptide</name>
        <dbReference type="ChEBI" id="CHEBI:60466"/>
    </ligand>
</feature>
<dbReference type="EC" id="3.3.2.6" evidence="13"/>
<feature type="active site" description="Proton acceptor" evidence="10">
    <location>
        <position position="295"/>
    </location>
</feature>
<keyword evidence="8 12" id="KW-0862">Zinc</keyword>
<keyword evidence="9 13" id="KW-0482">Metalloprotease</keyword>
<dbReference type="NCBIfam" id="TIGR02411">
    <property type="entry name" value="leuko_A4_hydro"/>
    <property type="match status" value="1"/>
</dbReference>
<dbReference type="EMBL" id="KB312171">
    <property type="protein sequence ID" value="ELT87749.1"/>
    <property type="molecule type" value="Genomic_DNA"/>
</dbReference>
<sequence>MAALSPNDPCSFSRPDVCQLTHLHLDLDVDFVEKVLRGKVVLSAKKKSADARLLVLDTRDLKIVRVTDESSGADIVFTLHDAVQAFGSKLEISLPAASSTEVKIVIEYETSPQSTALQWLSAQQTAGKRHEFLFSQCQAIHARSLVPCQDSPAVKMPYSAKISAPSQLVALMSAVRQEQVANGNKRSHTFSQEVPIPSYLIALVVGDLDSRRIGPRSLVWAEKETVEAAAFEFSETEAMLAEAEGLLGPYVWGVYDLLVLPPSFPYGGMENPCLTFVTPTLLAGDRSLATVVAHEITHSWTGNLVTNSSPEHFWLNEGHTMFVERKIASRMRGENFRHFDAIGGWKDLSYTVKDVLGVEHPFTVLVPCLNGVDPDDAFSTVPYEKGHSLLMYLEQLLGGPEIFEPFLRAYIDEFKYKSIDTNEWKTFLYKFFKNQSKVLDTVDWNAWFNLPGMPPVKPNFDHSLADACQSLASLWSSASDDLSAFCADDIANMSSFQLREFLSILLDGSVLPEKKIIRMDEVYQLSVMQNSEIKFRWLRLCLKSHMQPAIQAALDFVNQQGRMKFVRPLYRDMCEWSVARPKAVSNYKANETSMHPLTASMIAKDISAFD</sequence>